<protein>
    <submittedName>
        <fullName evidence="3">Helix-turn-helix</fullName>
    </submittedName>
</protein>
<dbReference type="GO" id="GO:0003677">
    <property type="term" value="F:DNA binding"/>
    <property type="evidence" value="ECO:0007669"/>
    <property type="project" value="InterPro"/>
</dbReference>
<organism evidence="3 4">
    <name type="scientific">Marininema halotolerans</name>
    <dbReference type="NCBI Taxonomy" id="1155944"/>
    <lineage>
        <taxon>Bacteria</taxon>
        <taxon>Bacillati</taxon>
        <taxon>Bacillota</taxon>
        <taxon>Bacilli</taxon>
        <taxon>Bacillales</taxon>
        <taxon>Thermoactinomycetaceae</taxon>
        <taxon>Marininema</taxon>
    </lineage>
</organism>
<dbReference type="EMBL" id="FPAA01000005">
    <property type="protein sequence ID" value="SFS63014.1"/>
    <property type="molecule type" value="Genomic_DNA"/>
</dbReference>
<dbReference type="PROSITE" id="PS50943">
    <property type="entry name" value="HTH_CROC1"/>
    <property type="match status" value="1"/>
</dbReference>
<dbReference type="SMART" id="SM00028">
    <property type="entry name" value="TPR"/>
    <property type="match status" value="5"/>
</dbReference>
<evidence type="ECO:0000259" key="2">
    <source>
        <dbReference type="PROSITE" id="PS50943"/>
    </source>
</evidence>
<dbReference type="AlphaFoldDB" id="A0A1I6REB3"/>
<dbReference type="InterPro" id="IPR019734">
    <property type="entry name" value="TPR_rpt"/>
</dbReference>
<dbReference type="PROSITE" id="PS50005">
    <property type="entry name" value="TPR"/>
    <property type="match status" value="1"/>
</dbReference>
<feature type="domain" description="HTH cro/C1-type" evidence="2">
    <location>
        <begin position="19"/>
        <end position="78"/>
    </location>
</feature>
<dbReference type="Pfam" id="PF01381">
    <property type="entry name" value="HTH_3"/>
    <property type="match status" value="1"/>
</dbReference>
<dbReference type="SMART" id="SM00530">
    <property type="entry name" value="HTH_XRE"/>
    <property type="match status" value="1"/>
</dbReference>
<reference evidence="4" key="1">
    <citation type="submission" date="2016-10" db="EMBL/GenBank/DDBJ databases">
        <authorList>
            <person name="Varghese N."/>
            <person name="Submissions S."/>
        </authorList>
    </citation>
    <scope>NUCLEOTIDE SEQUENCE [LARGE SCALE GENOMIC DNA]</scope>
    <source>
        <strain evidence="4">DSM 45789</strain>
    </source>
</reference>
<dbReference type="Gene3D" id="1.10.260.40">
    <property type="entry name" value="lambda repressor-like DNA-binding domains"/>
    <property type="match status" value="1"/>
</dbReference>
<evidence type="ECO:0000313" key="4">
    <source>
        <dbReference type="Proteomes" id="UP000198660"/>
    </source>
</evidence>
<keyword evidence="4" id="KW-1185">Reference proteome</keyword>
<dbReference type="RefSeq" id="WP_091836244.1">
    <property type="nucleotide sequence ID" value="NZ_FPAA01000005.1"/>
</dbReference>
<accession>A0A1I6REB3</accession>
<name>A0A1I6REB3_9BACL</name>
<dbReference type="CDD" id="cd00093">
    <property type="entry name" value="HTH_XRE"/>
    <property type="match status" value="1"/>
</dbReference>
<evidence type="ECO:0000313" key="3">
    <source>
        <dbReference type="EMBL" id="SFS63014.1"/>
    </source>
</evidence>
<evidence type="ECO:0000256" key="1">
    <source>
        <dbReference type="PROSITE-ProRule" id="PRU00339"/>
    </source>
</evidence>
<gene>
    <name evidence="3" type="ORF">SAMN05444972_10531</name>
</gene>
<dbReference type="SUPFAM" id="SSF48452">
    <property type="entry name" value="TPR-like"/>
    <property type="match status" value="1"/>
</dbReference>
<dbReference type="InterPro" id="IPR001387">
    <property type="entry name" value="Cro/C1-type_HTH"/>
</dbReference>
<dbReference type="InterPro" id="IPR010982">
    <property type="entry name" value="Lambda_DNA-bd_dom_sf"/>
</dbReference>
<dbReference type="Gene3D" id="1.25.40.10">
    <property type="entry name" value="Tetratricopeptide repeat domain"/>
    <property type="match status" value="2"/>
</dbReference>
<feature type="repeat" description="TPR" evidence="1">
    <location>
        <begin position="384"/>
        <end position="417"/>
    </location>
</feature>
<keyword evidence="1" id="KW-0802">TPR repeat</keyword>
<proteinExistence type="predicted"/>
<sequence length="457" mass="54316">MDTIKHLHLSTRTKIGQNLRDRRKEKGLTLKQTQKISGIDRTQLSRLEKGTKIGRNNSEYLRYLSLYANAIEVNLDELGMIKEDKEQRQRIEAEFEAIEHKIHIESILKVDSGVINELDRLDFDRNSGYMIYYHYIRGLYFYLQGNCDRTEKELSLSIEYSTKFSEYRYLNLRSLCHHLISDMIYQQKEDTECALEEIDEALHYFVSANQEGEPPYQRRTVYWECVFRRATYLDELQRYVEADRLIEYLIDNIDQMVDKNKTGVYHLKAKSECRKKHFEEAVKSARIALGYALSCSYMDKYLEISVLLGDIYVGMNELQLAERIFQYVIQISPPVNRHISKTIESYLSLGELLLKQNKINEVKILYEKAKEICQKEEYRGEIYIELLINIGDYMYKVNHHENALLYFEEVASLLKNNSLLQKKYAEVFFKLAICYNGFDQNMEVKYMRLYQHLRNPF</sequence>
<dbReference type="InterPro" id="IPR011990">
    <property type="entry name" value="TPR-like_helical_dom_sf"/>
</dbReference>
<dbReference type="Proteomes" id="UP000198660">
    <property type="component" value="Unassembled WGS sequence"/>
</dbReference>
<dbReference type="SUPFAM" id="SSF47413">
    <property type="entry name" value="lambda repressor-like DNA-binding domains"/>
    <property type="match status" value="1"/>
</dbReference>